<dbReference type="EMBL" id="CM055114">
    <property type="protein sequence ID" value="KAJ7514281.1"/>
    <property type="molecule type" value="Genomic_DNA"/>
</dbReference>
<name>A0ACC2AA08_DIPCM</name>
<reference evidence="2" key="1">
    <citation type="journal article" date="2024" name="Proc. Natl. Acad. Sci. U.S.A.">
        <title>Extraordinary preservation of gene collinearity over three hundred million years revealed in homosporous lycophytes.</title>
        <authorList>
            <person name="Li C."/>
            <person name="Wickell D."/>
            <person name="Kuo L.Y."/>
            <person name="Chen X."/>
            <person name="Nie B."/>
            <person name="Liao X."/>
            <person name="Peng D."/>
            <person name="Ji J."/>
            <person name="Jenkins J."/>
            <person name="Williams M."/>
            <person name="Shu S."/>
            <person name="Plott C."/>
            <person name="Barry K."/>
            <person name="Rajasekar S."/>
            <person name="Grimwood J."/>
            <person name="Han X."/>
            <person name="Sun S."/>
            <person name="Hou Z."/>
            <person name="He W."/>
            <person name="Dai G."/>
            <person name="Sun C."/>
            <person name="Schmutz J."/>
            <person name="Leebens-Mack J.H."/>
            <person name="Li F.W."/>
            <person name="Wang L."/>
        </authorList>
    </citation>
    <scope>NUCLEOTIDE SEQUENCE [LARGE SCALE GENOMIC DNA]</scope>
    <source>
        <strain evidence="2">cv. PW_Plant_1</strain>
    </source>
</reference>
<sequence>MESVQATSSCSLVRHHFFPLLIGQQESRSGRNGIWRSSSSSSRRCSPVAATESGKGGTRSFGGKKIKVLQEGDKSAVLRDKVTEEKTNVKLLSRIEQLKLLSRAERAGLLSAAERAGLSLSTIERLGLLSKAEESGFLSAATDPSTPGTLLTLALGSLITGPIVAYFVPENSALEIGLQIIIAIVAVLAGSAAFAASKFLSTLQRSNQ</sequence>
<evidence type="ECO:0000313" key="2">
    <source>
        <dbReference type="Proteomes" id="UP001162992"/>
    </source>
</evidence>
<keyword evidence="2" id="KW-1185">Reference proteome</keyword>
<comment type="caution">
    <text evidence="1">The sequence shown here is derived from an EMBL/GenBank/DDBJ whole genome shotgun (WGS) entry which is preliminary data.</text>
</comment>
<organism evidence="1 2">
    <name type="scientific">Diphasiastrum complanatum</name>
    <name type="common">Issler's clubmoss</name>
    <name type="synonym">Lycopodium complanatum</name>
    <dbReference type="NCBI Taxonomy" id="34168"/>
    <lineage>
        <taxon>Eukaryota</taxon>
        <taxon>Viridiplantae</taxon>
        <taxon>Streptophyta</taxon>
        <taxon>Embryophyta</taxon>
        <taxon>Tracheophyta</taxon>
        <taxon>Lycopodiopsida</taxon>
        <taxon>Lycopodiales</taxon>
        <taxon>Lycopodiaceae</taxon>
        <taxon>Lycopodioideae</taxon>
        <taxon>Diphasiastrum</taxon>
    </lineage>
</organism>
<evidence type="ECO:0000313" key="1">
    <source>
        <dbReference type="EMBL" id="KAJ7514281.1"/>
    </source>
</evidence>
<accession>A0ACC2AA08</accession>
<protein>
    <submittedName>
        <fullName evidence="1">Uncharacterized protein</fullName>
    </submittedName>
</protein>
<gene>
    <name evidence="1" type="ORF">O6H91_23G036700</name>
</gene>
<proteinExistence type="predicted"/>
<dbReference type="Proteomes" id="UP001162992">
    <property type="component" value="Chromosome 23"/>
</dbReference>